<feature type="compositionally biased region" description="Polar residues" evidence="4">
    <location>
        <begin position="94"/>
        <end position="106"/>
    </location>
</feature>
<evidence type="ECO:0000256" key="3">
    <source>
        <dbReference type="ARBA" id="ARBA00022737"/>
    </source>
</evidence>
<feature type="compositionally biased region" description="Low complexity" evidence="4">
    <location>
        <begin position="177"/>
        <end position="189"/>
    </location>
</feature>
<evidence type="ECO:0008006" key="7">
    <source>
        <dbReference type="Google" id="ProtNLM"/>
    </source>
</evidence>
<reference evidence="5 6" key="1">
    <citation type="journal article" date="2018" name="PLoS Genet.">
        <title>Repeat elements organise 3D genome structure and mediate transcription in the filamentous fungus Epichloe festucae.</title>
        <authorList>
            <person name="Winter D.J."/>
            <person name="Ganley A.R.D."/>
            <person name="Young C.A."/>
            <person name="Liachko I."/>
            <person name="Schardl C.L."/>
            <person name="Dupont P.Y."/>
            <person name="Berry D."/>
            <person name="Ram A."/>
            <person name="Scott B."/>
            <person name="Cox M.P."/>
        </authorList>
    </citation>
    <scope>NUCLEOTIDE SEQUENCE [LARGE SCALE GENOMIC DNA]</scope>
    <source>
        <strain evidence="5 6">Fl1</strain>
    </source>
</reference>
<feature type="region of interest" description="Disordered" evidence="4">
    <location>
        <begin position="333"/>
        <end position="388"/>
    </location>
</feature>
<feature type="region of interest" description="Disordered" evidence="4">
    <location>
        <begin position="65"/>
        <end position="238"/>
    </location>
</feature>
<name>A0A7S9PUW9_EPIFF</name>
<evidence type="ECO:0000256" key="4">
    <source>
        <dbReference type="SAM" id="MobiDB-lite"/>
    </source>
</evidence>
<evidence type="ECO:0000256" key="2">
    <source>
        <dbReference type="ARBA" id="ARBA00022614"/>
    </source>
</evidence>
<evidence type="ECO:0000256" key="1">
    <source>
        <dbReference type="ARBA" id="ARBA00022468"/>
    </source>
</evidence>
<dbReference type="GO" id="GO:0005829">
    <property type="term" value="C:cytosol"/>
    <property type="evidence" value="ECO:0007669"/>
    <property type="project" value="TreeGrafter"/>
</dbReference>
<dbReference type="PANTHER" id="PTHR24113">
    <property type="entry name" value="RAN GTPASE-ACTIVATING PROTEIN 1"/>
    <property type="match status" value="1"/>
</dbReference>
<dbReference type="Proteomes" id="UP000594364">
    <property type="component" value="Chromosome 2"/>
</dbReference>
<accession>A0A7S9PUW9</accession>
<protein>
    <recommendedName>
        <fullName evidence="7">Cell wall biogenesis protein Mhp1</fullName>
    </recommendedName>
</protein>
<feature type="compositionally biased region" description="Polar residues" evidence="4">
    <location>
        <begin position="126"/>
        <end position="136"/>
    </location>
</feature>
<dbReference type="GO" id="GO:0006913">
    <property type="term" value="P:nucleocytoplasmic transport"/>
    <property type="evidence" value="ECO:0007669"/>
    <property type="project" value="TreeGrafter"/>
</dbReference>
<dbReference type="SMART" id="SM00368">
    <property type="entry name" value="LRR_RI"/>
    <property type="match status" value="5"/>
</dbReference>
<dbReference type="GO" id="GO:0005096">
    <property type="term" value="F:GTPase activator activity"/>
    <property type="evidence" value="ECO:0007669"/>
    <property type="project" value="UniProtKB-KW"/>
</dbReference>
<dbReference type="InterPro" id="IPR027038">
    <property type="entry name" value="RanGap"/>
</dbReference>
<feature type="region of interest" description="Disordered" evidence="4">
    <location>
        <begin position="995"/>
        <end position="1035"/>
    </location>
</feature>
<feature type="compositionally biased region" description="Basic and acidic residues" evidence="4">
    <location>
        <begin position="417"/>
        <end position="435"/>
    </location>
</feature>
<keyword evidence="3" id="KW-0677">Repeat</keyword>
<feature type="region of interest" description="Disordered" evidence="4">
    <location>
        <begin position="1263"/>
        <end position="1286"/>
    </location>
</feature>
<dbReference type="SUPFAM" id="SSF52047">
    <property type="entry name" value="RNI-like"/>
    <property type="match status" value="1"/>
</dbReference>
<dbReference type="PANTHER" id="PTHR24113:SF12">
    <property type="entry name" value="RAN GTPASE-ACTIVATING PROTEIN 1"/>
    <property type="match status" value="1"/>
</dbReference>
<feature type="region of interest" description="Disordered" evidence="4">
    <location>
        <begin position="1143"/>
        <end position="1163"/>
    </location>
</feature>
<feature type="compositionally biased region" description="Basic and acidic residues" evidence="4">
    <location>
        <begin position="995"/>
        <end position="1010"/>
    </location>
</feature>
<dbReference type="Gene3D" id="3.80.10.10">
    <property type="entry name" value="Ribonuclease Inhibitor"/>
    <property type="match status" value="1"/>
</dbReference>
<proteinExistence type="predicted"/>
<evidence type="ECO:0000313" key="5">
    <source>
        <dbReference type="EMBL" id="QPG98085.1"/>
    </source>
</evidence>
<gene>
    <name evidence="5" type="ORF">C2857_007234</name>
</gene>
<dbReference type="OrthoDB" id="8436363at2759"/>
<feature type="region of interest" description="Disordered" evidence="4">
    <location>
        <begin position="412"/>
        <end position="482"/>
    </location>
</feature>
<feature type="compositionally biased region" description="Polar residues" evidence="4">
    <location>
        <begin position="150"/>
        <end position="176"/>
    </location>
</feature>
<organism evidence="5 6">
    <name type="scientific">Epichloe festucae (strain Fl1)</name>
    <dbReference type="NCBI Taxonomy" id="877507"/>
    <lineage>
        <taxon>Eukaryota</taxon>
        <taxon>Fungi</taxon>
        <taxon>Dikarya</taxon>
        <taxon>Ascomycota</taxon>
        <taxon>Pezizomycotina</taxon>
        <taxon>Sordariomycetes</taxon>
        <taxon>Hypocreomycetidae</taxon>
        <taxon>Hypocreales</taxon>
        <taxon>Clavicipitaceae</taxon>
        <taxon>Epichloe</taxon>
    </lineage>
</organism>
<dbReference type="GO" id="GO:0005634">
    <property type="term" value="C:nucleus"/>
    <property type="evidence" value="ECO:0007669"/>
    <property type="project" value="TreeGrafter"/>
</dbReference>
<keyword evidence="2" id="KW-0433">Leucine-rich repeat</keyword>
<feature type="compositionally biased region" description="Polar residues" evidence="4">
    <location>
        <begin position="466"/>
        <end position="482"/>
    </location>
</feature>
<dbReference type="InterPro" id="IPR032675">
    <property type="entry name" value="LRR_dom_sf"/>
</dbReference>
<sequence>MLTPPATKQELPQPRYLFPPHFLFKVLSAIIIFTLFAAHGASRSVAQLGDNELVSRSPDAMEQVHGVDVSWMTKASPKDRTSKSSRSSPKPSPALSQPRNIPQPSQDPRRPRGTPDNKNPPPQHNGHPSHSPTNGPVTPRRSSPSRSIENKNALNGTPPQQRRNSWFSNISAKFSGSANSPPAAAPNQHHSSHHLHQKESQLQHNDNQAPPCPSQPQLPGASPSTDDTVEPIPPKLNPTRNAVLQHAAAKPEGNSPYTPAPPRSGQAGILGVLRRLSSSGGSSVVNTKLGNGLVERKILNVDQNRERCKIAELKDARLRRVSFCVDVEIAPMPRCADGDTPQPKTIDKTQKKRLTERTEGNALKNPQASEGEKEAEEAASEPNGESAANVANSAMDAVQKVNDANDGAINESISIGAEKETTKKKEKKKKSEGGRKARKEKRRRLAEDNGSVPMEIHYDSSDSSSEARSGTATPSSSCHPTTNPARIYRRCCQLRETPILKKITEQLMDSCNTNITAGTVAKLDLTDYYLQLPDLITLGDYLAVVPVKEIILENSGLNDEGLRVILAGLLAAKMPSTSRRRKPKHELVESQGGIVERLVLKNNKLGPDGWKHISLFLYKCRSLKSLDISHIPFPRQAPAVKNSTLPNGVQIPRSISDVFSRAVAERLGGSTLEMVNIGETEPSMEQLGLIIDGMIKCGVRRLGLAHNSLDADGIKHVVRYLAAGVCEGLDLGGNDLSEHIETLASSLDENHLVWALSLASCGLTPSGLGKMLPALAKLKNLRFIDLSHNQDLFQSKPSALGLLRRYLPKMDQLKRIHLQDVKMSSEQAIALVEVLPEVRNLAHINLLGNSELVQLADAKTEEAQEEACALYASLMAAARISSSLICVDIEVPKEDAGEIVKAMAKQVVAYCLRNLERLPDTNIGSVVASAMSETQAEVQECKDPAYPDVLVHLVGRDALDDDGPGDDNGGAPDGNYVIGGTGVVKALTCCLKNRSDDSRRPSGDFAKDTETETDTETGDGSTTRTGLPSAGKAKDMSKHLLAGARKIRQRLQPALNKARSEDGDEMNLRKLVFLDETLQGIINRFEDEFPDTREPAGSHTTRAGNADGHELGKMLPAWTSEEPPLQAHNHTAGEDSAVVVSDADDETEMHPTKPLSRANSMLSRELAEEEGRVLRAGHRFRSGFVRKEQFDLISTIDDIGADAKHAQMLTDLAEDLGGELLEKVKEKGAVRAFKDDKDVLIRSMRDSDPDHWGRFLEAQQKARDNITAAASDKNTSLPGDESAIMD</sequence>
<dbReference type="GO" id="GO:0031267">
    <property type="term" value="F:small GTPase binding"/>
    <property type="evidence" value="ECO:0007669"/>
    <property type="project" value="TreeGrafter"/>
</dbReference>
<feature type="compositionally biased region" description="Basic and acidic residues" evidence="4">
    <location>
        <begin position="345"/>
        <end position="359"/>
    </location>
</feature>
<dbReference type="EMBL" id="CP031386">
    <property type="protein sequence ID" value="QPG98085.1"/>
    <property type="molecule type" value="Genomic_DNA"/>
</dbReference>
<keyword evidence="1" id="KW-0343">GTPase activation</keyword>
<evidence type="ECO:0000313" key="6">
    <source>
        <dbReference type="Proteomes" id="UP000594364"/>
    </source>
</evidence>
<keyword evidence="6" id="KW-1185">Reference proteome</keyword>
<dbReference type="GO" id="GO:0048471">
    <property type="term" value="C:perinuclear region of cytoplasm"/>
    <property type="evidence" value="ECO:0007669"/>
    <property type="project" value="TreeGrafter"/>
</dbReference>
<feature type="region of interest" description="Disordered" evidence="4">
    <location>
        <begin position="1089"/>
        <end position="1109"/>
    </location>
</feature>